<reference evidence="2" key="4">
    <citation type="submission" date="2023-12" db="EMBL/GenBank/DDBJ databases">
        <authorList>
            <person name="Sun Q."/>
            <person name="Inoue M."/>
        </authorList>
    </citation>
    <scope>NUCLEOTIDE SEQUENCE</scope>
    <source>
        <strain evidence="2">JCM 10667</strain>
    </source>
</reference>
<evidence type="ECO:0000313" key="4">
    <source>
        <dbReference type="Proteomes" id="UP000549343"/>
    </source>
</evidence>
<protein>
    <submittedName>
        <fullName evidence="3">Uncharacterized protein</fullName>
    </submittedName>
</protein>
<dbReference type="Proteomes" id="UP000549343">
    <property type="component" value="Unassembled WGS sequence"/>
</dbReference>
<dbReference type="RefSeq" id="WP_184889656.1">
    <property type="nucleotide sequence ID" value="NZ_BAAAHD010000065.1"/>
</dbReference>
<feature type="compositionally biased region" description="Basic residues" evidence="1">
    <location>
        <begin position="46"/>
        <end position="59"/>
    </location>
</feature>
<gene>
    <name evidence="3" type="ORF">F4557_006985</name>
    <name evidence="2" type="ORF">GCM10009546_57070</name>
</gene>
<evidence type="ECO:0000313" key="2">
    <source>
        <dbReference type="EMBL" id="GAA0587314.1"/>
    </source>
</evidence>
<name>A0A7W7N235_9ACTN</name>
<dbReference type="Proteomes" id="UP001501427">
    <property type="component" value="Unassembled WGS sequence"/>
</dbReference>
<comment type="caution">
    <text evidence="3">The sequence shown here is derived from an EMBL/GenBank/DDBJ whole genome shotgun (WGS) entry which is preliminary data.</text>
</comment>
<feature type="region of interest" description="Disordered" evidence="1">
    <location>
        <begin position="45"/>
        <end position="73"/>
    </location>
</feature>
<keyword evidence="5" id="KW-1185">Reference proteome</keyword>
<feature type="compositionally biased region" description="Basic and acidic residues" evidence="1">
    <location>
        <begin position="63"/>
        <end position="73"/>
    </location>
</feature>
<dbReference type="AlphaFoldDB" id="A0A7W7N235"/>
<reference evidence="5" key="2">
    <citation type="journal article" date="2019" name="Int. J. Syst. Evol. Microbiol.">
        <title>The Global Catalogue of Microorganisms (GCM) 10K type strain sequencing project: providing services to taxonomists for standard genome sequencing and annotation.</title>
        <authorList>
            <consortium name="The Broad Institute Genomics Platform"/>
            <consortium name="The Broad Institute Genome Sequencing Center for Infectious Disease"/>
            <person name="Wu L."/>
            <person name="Ma J."/>
        </authorList>
    </citation>
    <scope>NUCLEOTIDE SEQUENCE [LARGE SCALE GENOMIC DNA]</scope>
    <source>
        <strain evidence="5">JCM 10667</strain>
    </source>
</reference>
<feature type="region of interest" description="Disordered" evidence="1">
    <location>
        <begin position="5"/>
        <end position="32"/>
    </location>
</feature>
<reference evidence="2" key="1">
    <citation type="journal article" date="2014" name="Int. J. Syst. Evol. Microbiol.">
        <title>Complete genome of a new Firmicutes species belonging to the dominant human colonic microbiota ('Ruminococcus bicirculans') reveals two chromosomes and a selective capacity to utilize plant glucans.</title>
        <authorList>
            <consortium name="NISC Comparative Sequencing Program"/>
            <person name="Wegmann U."/>
            <person name="Louis P."/>
            <person name="Goesmann A."/>
            <person name="Henrissat B."/>
            <person name="Duncan S.H."/>
            <person name="Flint H.J."/>
        </authorList>
    </citation>
    <scope>NUCLEOTIDE SEQUENCE</scope>
    <source>
        <strain evidence="2">JCM 10667</strain>
    </source>
</reference>
<dbReference type="EMBL" id="JACHMV010000001">
    <property type="protein sequence ID" value="MBB4778567.1"/>
    <property type="molecule type" value="Genomic_DNA"/>
</dbReference>
<accession>A0A7W7N235</accession>
<reference evidence="3 4" key="3">
    <citation type="submission" date="2020-08" db="EMBL/GenBank/DDBJ databases">
        <title>Sequencing the genomes of 1000 actinobacteria strains.</title>
        <authorList>
            <person name="Klenk H.-P."/>
        </authorList>
    </citation>
    <scope>NUCLEOTIDE SEQUENCE [LARGE SCALE GENOMIC DNA]</scope>
    <source>
        <strain evidence="3 4">DSM 44772</strain>
    </source>
</reference>
<evidence type="ECO:0000313" key="5">
    <source>
        <dbReference type="Proteomes" id="UP001501427"/>
    </source>
</evidence>
<evidence type="ECO:0000256" key="1">
    <source>
        <dbReference type="SAM" id="MobiDB-lite"/>
    </source>
</evidence>
<evidence type="ECO:0000313" key="3">
    <source>
        <dbReference type="EMBL" id="MBB4778567.1"/>
    </source>
</evidence>
<proteinExistence type="predicted"/>
<organism evidence="3 4">
    <name type="scientific">Actinomadura livida</name>
    <dbReference type="NCBI Taxonomy" id="79909"/>
    <lineage>
        <taxon>Bacteria</taxon>
        <taxon>Bacillati</taxon>
        <taxon>Actinomycetota</taxon>
        <taxon>Actinomycetes</taxon>
        <taxon>Streptosporangiales</taxon>
        <taxon>Thermomonosporaceae</taxon>
        <taxon>Actinomadura</taxon>
    </lineage>
</organism>
<sequence>MVCCCGTDAPARSHRSPARQPVSIASGRAGPHVSPARYAALDRATHSFHTHRHRSHSASRARSAVDDSRTRKV</sequence>
<dbReference type="EMBL" id="BAAAHD010000065">
    <property type="protein sequence ID" value="GAA0587314.1"/>
    <property type="molecule type" value="Genomic_DNA"/>
</dbReference>